<dbReference type="Gene3D" id="1.10.439.10">
    <property type="entry name" value="Penicillin Amidohydrolase, domain 1"/>
    <property type="match status" value="1"/>
</dbReference>
<dbReference type="GO" id="GO:0016787">
    <property type="term" value="F:hydrolase activity"/>
    <property type="evidence" value="ECO:0007669"/>
    <property type="project" value="UniProtKB-KW"/>
</dbReference>
<dbReference type="PANTHER" id="PTHR34218">
    <property type="entry name" value="PEPTIDASE S45 PENICILLIN AMIDASE"/>
    <property type="match status" value="1"/>
</dbReference>
<sequence>MGVQLKPKSKWKKYSLWTFAIILVLLAAAFFVMFGYLSRSIPKTEGEIKIGSISADVRVNRDGNGVPHILADIERDLFIAQGYVQAQDRLFQMDLSRRQASGRLSEVIGEGAVENDKYFRTLGLRRAAEASYEAYSPEAKKILGWFAEGVNLYIKEVKDNGKWPPEFSILGYKPEEWTPVDSLTIGKYMAYDLGGHWESQAFRYYLLQHFPEDKAYELFPSYPEEAPYIIGKHNLNIEESFANAITPPEFNGSNNWVAAGSKTASGKPILADDPHLSLSTPSIWYQMHLQSPEMNVSGVIFAGIPGIILGHNENIAWGVTNTGPDVQDLYIEKRNPANKNEFLFNEKWEKAEIIEEPINVKDKETISYQVTITRHGPVISEFAADSGKDTVLSLQWTALEPSKELEAILKMNKSSDWHQFEEALELFHTPAQNFVFASPEGTIAYKANGKIPIRKKGDGLLPVPGWSDEYGWEGYIPYDQLPKAINPREGYISTANNKVMDDSYPYHISHDWAQPYRQMRIQQFLKSKDELTAEDMMSLQMDQKNLQAEEFIPIFLSETREPSSKLEKEALSALSKWDYNDSKDGAAPLIFNLWMKSISDVLFEDEISPEMRKLFKGQKQAVDELLRNAAKDRVSRWIEEKGGLEEVLSRSLSSAVKKAADLQGNNLSEWKWGDYHQLAFSHPLSSVKPLNFLFNREGRIPVGGSSVTVQAAANKEDGTVNHGGSWRFVMDTQNMNTAYHLVGPGQSGHPLSPWYHDQMNGWAEGNYHKTALNEERTKHTLLLKP</sequence>
<dbReference type="InterPro" id="IPR043146">
    <property type="entry name" value="Penicillin_amidase_N_B-knob"/>
</dbReference>
<keyword evidence="6" id="KW-1185">Reference proteome</keyword>
<keyword evidence="4" id="KW-0472">Membrane</keyword>
<dbReference type="CDD" id="cd03747">
    <property type="entry name" value="Ntn_PGA_like"/>
    <property type="match status" value="1"/>
</dbReference>
<keyword evidence="4" id="KW-1133">Transmembrane helix</keyword>
<dbReference type="RefSeq" id="WP_342026176.1">
    <property type="nucleotide sequence ID" value="NZ_CP151651.1"/>
</dbReference>
<evidence type="ECO:0000256" key="3">
    <source>
        <dbReference type="ARBA" id="ARBA00023145"/>
    </source>
</evidence>
<keyword evidence="4" id="KW-0812">Transmembrane</keyword>
<dbReference type="EC" id="3.5.1.-" evidence="5"/>
<feature type="transmembrane region" description="Helical" evidence="4">
    <location>
        <begin position="14"/>
        <end position="37"/>
    </location>
</feature>
<evidence type="ECO:0000256" key="4">
    <source>
        <dbReference type="SAM" id="Phobius"/>
    </source>
</evidence>
<keyword evidence="2 5" id="KW-0378">Hydrolase</keyword>
<dbReference type="Gene3D" id="2.30.120.10">
    <property type="match status" value="1"/>
</dbReference>
<proteinExistence type="inferred from homology"/>
<accession>A0ABZ2ZTU0</accession>
<dbReference type="PIRSF" id="PIRSF001227">
    <property type="entry name" value="Pen_acylase"/>
    <property type="match status" value="1"/>
</dbReference>
<evidence type="ECO:0000256" key="1">
    <source>
        <dbReference type="ARBA" id="ARBA00006586"/>
    </source>
</evidence>
<dbReference type="InterPro" id="IPR002692">
    <property type="entry name" value="S45"/>
</dbReference>
<name>A0ABZ2ZTU0_9BACI</name>
<evidence type="ECO:0000313" key="5">
    <source>
        <dbReference type="EMBL" id="WZP10222.1"/>
    </source>
</evidence>
<dbReference type="PANTHER" id="PTHR34218:SF4">
    <property type="entry name" value="ACYL-HOMOSERINE LACTONE ACYLASE QUIP"/>
    <property type="match status" value="1"/>
</dbReference>
<organism evidence="5 6">
    <name type="scientific">Cytobacillus pseudoceanisediminis</name>
    <dbReference type="NCBI Taxonomy" id="3051614"/>
    <lineage>
        <taxon>Bacteria</taxon>
        <taxon>Bacillati</taxon>
        <taxon>Bacillota</taxon>
        <taxon>Bacilli</taxon>
        <taxon>Bacillales</taxon>
        <taxon>Bacillaceae</taxon>
        <taxon>Cytobacillus</taxon>
    </lineage>
</organism>
<reference evidence="5 6" key="1">
    <citation type="submission" date="2024-04" db="EMBL/GenBank/DDBJ databases">
        <title>Screening of coral probiotics and analysis of their probiotic properties.</title>
        <authorList>
            <person name="Wang S."/>
        </authorList>
    </citation>
    <scope>NUCLEOTIDE SEQUENCE [LARGE SCALE GENOMIC DNA]</scope>
    <source>
        <strain evidence="5 6">GXU-Z9</strain>
    </source>
</reference>
<dbReference type="Gene3D" id="3.60.20.10">
    <property type="entry name" value="Glutamine Phosphoribosylpyrophosphate, subunit 1, domain 1"/>
    <property type="match status" value="1"/>
</dbReference>
<dbReference type="Gene3D" id="1.10.1400.10">
    <property type="match status" value="1"/>
</dbReference>
<protein>
    <submittedName>
        <fullName evidence="5">Penicillin acylase family protein</fullName>
        <ecNumber evidence="5">3.5.1.-</ecNumber>
    </submittedName>
</protein>
<dbReference type="InterPro" id="IPR014395">
    <property type="entry name" value="Pen/GL7ACA/AHL_acylase"/>
</dbReference>
<gene>
    <name evidence="5" type="ORF">AADC60_12795</name>
</gene>
<keyword evidence="3" id="KW-0865">Zymogen</keyword>
<evidence type="ECO:0000256" key="2">
    <source>
        <dbReference type="ARBA" id="ARBA00022801"/>
    </source>
</evidence>
<dbReference type="InterPro" id="IPR023343">
    <property type="entry name" value="Penicillin_amidase_dom1"/>
</dbReference>
<dbReference type="Proteomes" id="UP001472074">
    <property type="component" value="Chromosome"/>
</dbReference>
<evidence type="ECO:0000313" key="6">
    <source>
        <dbReference type="Proteomes" id="UP001472074"/>
    </source>
</evidence>
<dbReference type="InterPro" id="IPR043147">
    <property type="entry name" value="Penicillin_amidase_A-knob"/>
</dbReference>
<comment type="similarity">
    <text evidence="1">Belongs to the peptidase S45 family.</text>
</comment>
<dbReference type="InterPro" id="IPR029055">
    <property type="entry name" value="Ntn_hydrolases_N"/>
</dbReference>
<dbReference type="SUPFAM" id="SSF56235">
    <property type="entry name" value="N-terminal nucleophile aminohydrolases (Ntn hydrolases)"/>
    <property type="match status" value="1"/>
</dbReference>
<dbReference type="Pfam" id="PF01804">
    <property type="entry name" value="Penicil_amidase"/>
    <property type="match status" value="1"/>
</dbReference>
<dbReference type="EMBL" id="CP151651">
    <property type="protein sequence ID" value="WZP10222.1"/>
    <property type="molecule type" value="Genomic_DNA"/>
</dbReference>